<gene>
    <name evidence="2" type="ordered locus">RBE_0694</name>
</gene>
<evidence type="ECO:0000313" key="3">
    <source>
        <dbReference type="Proteomes" id="UP000001951"/>
    </source>
</evidence>
<dbReference type="eggNOG" id="ENOG5033C51">
    <property type="taxonomic scope" value="Bacteria"/>
</dbReference>
<dbReference type="HOGENOM" id="CLU_1766600_0_0_5"/>
<feature type="transmembrane region" description="Helical" evidence="1">
    <location>
        <begin position="111"/>
        <end position="131"/>
    </location>
</feature>
<dbReference type="Proteomes" id="UP000001951">
    <property type="component" value="Chromosome"/>
</dbReference>
<accession>Q1RIN9</accession>
<keyword evidence="1" id="KW-0472">Membrane</keyword>
<organism evidence="2 3">
    <name type="scientific">Rickettsia bellii (strain RML369-C)</name>
    <dbReference type="NCBI Taxonomy" id="336407"/>
    <lineage>
        <taxon>Bacteria</taxon>
        <taxon>Pseudomonadati</taxon>
        <taxon>Pseudomonadota</taxon>
        <taxon>Alphaproteobacteria</taxon>
        <taxon>Rickettsiales</taxon>
        <taxon>Rickettsiaceae</taxon>
        <taxon>Rickettsieae</taxon>
        <taxon>Rickettsia</taxon>
        <taxon>belli group</taxon>
    </lineage>
</organism>
<reference evidence="2 3" key="1">
    <citation type="journal article" date="2006" name="PLoS Genet.">
        <title>Genome sequence of Rickettsia bellii illuminates the role of amoebae in gene exchanges between intracellular pathogens.</title>
        <authorList>
            <person name="Ogata H."/>
            <person name="La Scola B."/>
            <person name="Audic S."/>
            <person name="Renesto P."/>
            <person name="Blanc G."/>
            <person name="Robert C."/>
            <person name="Fournier P.-E."/>
            <person name="Claverie J.-M."/>
            <person name="Raoult D."/>
        </authorList>
    </citation>
    <scope>NUCLEOTIDE SEQUENCE [LARGE SCALE GENOMIC DNA]</scope>
    <source>
        <strain evidence="2 3">RML369-C</strain>
    </source>
</reference>
<evidence type="ECO:0000313" key="2">
    <source>
        <dbReference type="EMBL" id="ABE04775.1"/>
    </source>
</evidence>
<dbReference type="AlphaFoldDB" id="Q1RIN9"/>
<name>Q1RIN9_RICBR</name>
<protein>
    <submittedName>
        <fullName evidence="2">F pilin acetylation protein TraX</fullName>
    </submittedName>
</protein>
<keyword evidence="1" id="KW-0812">Transmembrane</keyword>
<dbReference type="KEGG" id="rbe:RBE_0694"/>
<evidence type="ECO:0000256" key="1">
    <source>
        <dbReference type="SAM" id="Phobius"/>
    </source>
</evidence>
<dbReference type="EMBL" id="CP000087">
    <property type="protein sequence ID" value="ABE04775.1"/>
    <property type="molecule type" value="Genomic_DNA"/>
</dbReference>
<feature type="transmembrane region" description="Helical" evidence="1">
    <location>
        <begin position="22"/>
        <end position="51"/>
    </location>
</feature>
<feature type="transmembrane region" description="Helical" evidence="1">
    <location>
        <begin position="63"/>
        <end position="81"/>
    </location>
</feature>
<keyword evidence="1" id="KW-1133">Transmembrane helix</keyword>
<feature type="transmembrane region" description="Helical" evidence="1">
    <location>
        <begin position="87"/>
        <end position="104"/>
    </location>
</feature>
<proteinExistence type="predicted"/>
<sequence length="147" mass="17191">MVVLLCRFFAGYNFHDKPKLRVIIWGVLLQIYTTILFKQFITTNILISIYLGQCYIYCFRKSLTRFFYSGYCHVIIMVILWYISWAIIDYGTIVTAIMILGFIAKHEPKNLKLSCFVTILITLAHSAFFTLNTSFSDFNFSNFDEAI</sequence>